<dbReference type="EMBL" id="VUJX02000004">
    <property type="protein sequence ID" value="KAL0937480.1"/>
    <property type="molecule type" value="Genomic_DNA"/>
</dbReference>
<evidence type="ECO:0000313" key="2">
    <source>
        <dbReference type="Proteomes" id="UP000805649"/>
    </source>
</evidence>
<comment type="caution">
    <text evidence="1">The sequence shown here is derived from an EMBL/GenBank/DDBJ whole genome shotgun (WGS) entry which is preliminary data.</text>
</comment>
<evidence type="ECO:0000313" key="1">
    <source>
        <dbReference type="EMBL" id="KAL0937480.1"/>
    </source>
</evidence>
<protein>
    <submittedName>
        <fullName evidence="1">AAA family ATPase</fullName>
    </submittedName>
</protein>
<gene>
    <name evidence="1" type="ORF">CTRU02_207211</name>
</gene>
<keyword evidence="2" id="KW-1185">Reference proteome</keyword>
<name>A0ACC3Z059_COLTU</name>
<accession>A0ACC3Z059</accession>
<organism evidence="1 2">
    <name type="scientific">Colletotrichum truncatum</name>
    <name type="common">Anthracnose fungus</name>
    <name type="synonym">Colletotrichum capsici</name>
    <dbReference type="NCBI Taxonomy" id="5467"/>
    <lineage>
        <taxon>Eukaryota</taxon>
        <taxon>Fungi</taxon>
        <taxon>Dikarya</taxon>
        <taxon>Ascomycota</taxon>
        <taxon>Pezizomycotina</taxon>
        <taxon>Sordariomycetes</taxon>
        <taxon>Hypocreomycetidae</taxon>
        <taxon>Glomerellales</taxon>
        <taxon>Glomerellaceae</taxon>
        <taxon>Colletotrichum</taxon>
        <taxon>Colletotrichum truncatum species complex</taxon>
    </lineage>
</organism>
<proteinExistence type="predicted"/>
<reference evidence="1 2" key="1">
    <citation type="journal article" date="2020" name="Phytopathology">
        <title>Genome Sequence Resources of Colletotrichum truncatum, C. plurivorum, C. musicola, and C. sojae: Four Species Pathogenic to Soybean (Glycine max).</title>
        <authorList>
            <person name="Rogerio F."/>
            <person name="Boufleur T.R."/>
            <person name="Ciampi-Guillardi M."/>
            <person name="Sukno S.A."/>
            <person name="Thon M.R."/>
            <person name="Massola Junior N.S."/>
            <person name="Baroncelli R."/>
        </authorList>
    </citation>
    <scope>NUCLEOTIDE SEQUENCE [LARGE SCALE GENOMIC DNA]</scope>
    <source>
        <strain evidence="1 2">CMES1059</strain>
    </source>
</reference>
<dbReference type="Proteomes" id="UP000805649">
    <property type="component" value="Unassembled WGS sequence"/>
</dbReference>
<sequence length="743" mass="84937">MTSEKPLKHRPIQTIDWRAELCNLLNLDTAVGDNDILDAKGSAAELLEKARNVDQTLPATLDLRRCEIIYSVYCYDTGSRGFYFDEPWVVEGGKYNAHLRGSNVVSNLDLHLERNKDITFIVYRKLECCGGPGHDSSDHQDDLELPGSYSSKFFRSEYIHVVSDELSEGLEELADEALNNIPYPSFDKDFETTDIAYPYLWWFHRREEIKDAIETLSPECQSHLDVFKHYIEGQLKNEWEAVDSLFADHRITAEYLQYLFIPDGILISKAAGSKLHQLRGVTALDWLDVINRSGSDYSATIRVGSWNFQGGFSRLEEEFDIDELPEAGDDESFLIEDLSIYPMEHANLETVDALRSRGKMFWKCRHRNYVSSSRFSDGIQPSIDSRFMVDYRTYQQIHPDQSSDIEVDDIGPEIMAKDDPLLEDDFFMCLPTTIPGFNMQKKEWVKLDVAFIEDVTWNHRAFEHLVIDDDTKELVKAVVTTKLRADENTDLILGKGNGLFILLHGGPGTGKTLTAESVAEIAEKPLYRVTCGDIGTKAEDVEKVDKKPLLGVTLISIVVLLDEADVFLEERTLQSLERNALVSVFLRVLEYYDGILILTSNRVGTFDEAFKSRIQLNLRYQNLDEAKRVKIWHTFIDRIESLESKQCSDGEIDDKECVMRQNSGINAAEIRSKIPELAKTNLNGREIRNAISTARQLALHRKQPLGYAHVDRVIREAKKFDEYLKEIHQGYTADDIRRGRGER</sequence>